<keyword evidence="9" id="KW-1185">Reference proteome</keyword>
<dbReference type="PANTHER" id="PTHR42812:SF5">
    <property type="entry name" value="ENDO-ARABINASE"/>
    <property type="match status" value="1"/>
</dbReference>
<evidence type="ECO:0000256" key="7">
    <source>
        <dbReference type="SAM" id="SignalP"/>
    </source>
</evidence>
<keyword evidence="2 7" id="KW-0732">Signal</keyword>
<feature type="compositionally biased region" description="Acidic residues" evidence="6">
    <location>
        <begin position="215"/>
        <end position="228"/>
    </location>
</feature>
<dbReference type="GO" id="GO:0005975">
    <property type="term" value="P:carbohydrate metabolic process"/>
    <property type="evidence" value="ECO:0007669"/>
    <property type="project" value="InterPro"/>
</dbReference>
<evidence type="ECO:0000256" key="5">
    <source>
        <dbReference type="RuleBase" id="RU361187"/>
    </source>
</evidence>
<feature type="compositionally biased region" description="Acidic residues" evidence="6">
    <location>
        <begin position="249"/>
        <end position="262"/>
    </location>
</feature>
<dbReference type="GO" id="GO:0004553">
    <property type="term" value="F:hydrolase activity, hydrolyzing O-glycosyl compounds"/>
    <property type="evidence" value="ECO:0007669"/>
    <property type="project" value="InterPro"/>
</dbReference>
<gene>
    <name evidence="8" type="ORF">N7515_004726</name>
</gene>
<comment type="similarity">
    <text evidence="1 5">Belongs to the glycosyl hydrolase 43 family.</text>
</comment>
<evidence type="ECO:0000256" key="4">
    <source>
        <dbReference type="ARBA" id="ARBA00023295"/>
    </source>
</evidence>
<dbReference type="Pfam" id="PF04616">
    <property type="entry name" value="Glyco_hydro_43"/>
    <property type="match status" value="1"/>
</dbReference>
<dbReference type="SUPFAM" id="SSF75005">
    <property type="entry name" value="Arabinanase/levansucrase/invertase"/>
    <property type="match status" value="2"/>
</dbReference>
<name>A0A9W9H126_9EURO</name>
<evidence type="ECO:0000313" key="9">
    <source>
        <dbReference type="Proteomes" id="UP001149079"/>
    </source>
</evidence>
<evidence type="ECO:0000256" key="6">
    <source>
        <dbReference type="SAM" id="MobiDB-lite"/>
    </source>
</evidence>
<dbReference type="Gene3D" id="2.115.10.20">
    <property type="entry name" value="Glycosyl hydrolase domain, family 43"/>
    <property type="match status" value="2"/>
</dbReference>
<organism evidence="8 9">
    <name type="scientific">Penicillium bovifimosum</name>
    <dbReference type="NCBI Taxonomy" id="126998"/>
    <lineage>
        <taxon>Eukaryota</taxon>
        <taxon>Fungi</taxon>
        <taxon>Dikarya</taxon>
        <taxon>Ascomycota</taxon>
        <taxon>Pezizomycotina</taxon>
        <taxon>Eurotiomycetes</taxon>
        <taxon>Eurotiomycetidae</taxon>
        <taxon>Eurotiales</taxon>
        <taxon>Aspergillaceae</taxon>
        <taxon>Penicillium</taxon>
    </lineage>
</organism>
<reference evidence="8" key="1">
    <citation type="submission" date="2022-11" db="EMBL/GenBank/DDBJ databases">
        <authorList>
            <person name="Petersen C."/>
        </authorList>
    </citation>
    <scope>NUCLEOTIDE SEQUENCE</scope>
    <source>
        <strain evidence="8">IBT 22155</strain>
    </source>
</reference>
<dbReference type="RefSeq" id="XP_056522420.1">
    <property type="nucleotide sequence ID" value="XM_056665470.1"/>
</dbReference>
<feature type="region of interest" description="Disordered" evidence="6">
    <location>
        <begin position="198"/>
        <end position="391"/>
    </location>
</feature>
<evidence type="ECO:0000256" key="1">
    <source>
        <dbReference type="ARBA" id="ARBA00009865"/>
    </source>
</evidence>
<feature type="signal peptide" evidence="7">
    <location>
        <begin position="1"/>
        <end position="21"/>
    </location>
</feature>
<evidence type="ECO:0000256" key="2">
    <source>
        <dbReference type="ARBA" id="ARBA00022729"/>
    </source>
</evidence>
<proteinExistence type="inferred from homology"/>
<sequence>MTTVLLSFSTLLLSGLAASQATRAIDGDFADPSIIETDDGYYAFASNAHGVNVQIANSSDFTAWDLMSGSDALPGPFPSWVASSPSIRAPDVIQRDDGKFVMYFSAASSEDASKHCIGAATAANATGPYVPEDKALVCPLDQGGAVDADGFEDDGVYYIVYKVGDDDAHASSVMLQELDSDAVTPVGDAIPLVIQHDQHATGDQHATDNHATGSDDVDDLGDDSEDTTDDSHMTGTESYRRDTSNIFSDDVDDLGGDSEDTTDDSHMTGGDPYRRDTSNIFSDDADDLGDDAEDTTDDSHMTGSDSYRRRDTSNIFSDDSETTEDDSIATRDVHATRDDNHATRDDHETRDDHATRDDAHATRDDAHATRDIHATRDNDETSDDSHRPIIESPSLAKIDGTYYLSFTSDIDGSDEYEVSYATASSITGPYIKAHGPDAELFDFDAADDHVTGAGGVDFSADGSKIVFHAFENGHDIEDGRAMFISDVHAT</sequence>
<comment type="caution">
    <text evidence="8">The sequence shown here is derived from an EMBL/GenBank/DDBJ whole genome shotgun (WGS) entry which is preliminary data.</text>
</comment>
<dbReference type="EMBL" id="JAPQKL010000004">
    <property type="protein sequence ID" value="KAJ5135448.1"/>
    <property type="molecule type" value="Genomic_DNA"/>
</dbReference>
<keyword evidence="4 5" id="KW-0326">Glycosidase</keyword>
<reference evidence="8" key="2">
    <citation type="journal article" date="2023" name="IMA Fungus">
        <title>Comparative genomic study of the Penicillium genus elucidates a diverse pangenome and 15 lateral gene transfer events.</title>
        <authorList>
            <person name="Petersen C."/>
            <person name="Sorensen T."/>
            <person name="Nielsen M.R."/>
            <person name="Sondergaard T.E."/>
            <person name="Sorensen J.L."/>
            <person name="Fitzpatrick D.A."/>
            <person name="Frisvad J.C."/>
            <person name="Nielsen K.L."/>
        </authorList>
    </citation>
    <scope>NUCLEOTIDE SEQUENCE</scope>
    <source>
        <strain evidence="8">IBT 22155</strain>
    </source>
</reference>
<evidence type="ECO:0000313" key="8">
    <source>
        <dbReference type="EMBL" id="KAJ5135448.1"/>
    </source>
</evidence>
<dbReference type="InterPro" id="IPR023296">
    <property type="entry name" value="Glyco_hydro_beta-prop_sf"/>
</dbReference>
<dbReference type="AlphaFoldDB" id="A0A9W9H126"/>
<dbReference type="PANTHER" id="PTHR42812">
    <property type="entry name" value="BETA-XYLOSIDASE"/>
    <property type="match status" value="1"/>
</dbReference>
<protein>
    <submittedName>
        <fullName evidence="8">2-5-diamino-6-ribosylamino-4(3H)-pyrimidinone 5'-phosphate reductase</fullName>
    </submittedName>
</protein>
<feature type="compositionally biased region" description="Basic and acidic residues" evidence="6">
    <location>
        <begin position="328"/>
        <end position="389"/>
    </location>
</feature>
<feature type="compositionally biased region" description="Acidic residues" evidence="6">
    <location>
        <begin position="283"/>
        <end position="296"/>
    </location>
</feature>
<feature type="compositionally biased region" description="Basic and acidic residues" evidence="6">
    <location>
        <begin position="198"/>
        <end position="208"/>
    </location>
</feature>
<dbReference type="InterPro" id="IPR051795">
    <property type="entry name" value="Glycosyl_Hydrlase_43"/>
</dbReference>
<dbReference type="InterPro" id="IPR006710">
    <property type="entry name" value="Glyco_hydro_43"/>
</dbReference>
<dbReference type="GeneID" id="81404640"/>
<dbReference type="OrthoDB" id="3879658at2759"/>
<evidence type="ECO:0000256" key="3">
    <source>
        <dbReference type="ARBA" id="ARBA00022801"/>
    </source>
</evidence>
<feature type="chain" id="PRO_5040825499" evidence="7">
    <location>
        <begin position="22"/>
        <end position="490"/>
    </location>
</feature>
<accession>A0A9W9H126</accession>
<feature type="compositionally biased region" description="Acidic residues" evidence="6">
    <location>
        <begin position="318"/>
        <end position="327"/>
    </location>
</feature>
<keyword evidence="3 5" id="KW-0378">Hydrolase</keyword>
<dbReference type="Proteomes" id="UP001149079">
    <property type="component" value="Unassembled WGS sequence"/>
</dbReference>